<organism evidence="1 2">
    <name type="scientific">Catharanthus roseus</name>
    <name type="common">Madagascar periwinkle</name>
    <name type="synonym">Vinca rosea</name>
    <dbReference type="NCBI Taxonomy" id="4058"/>
    <lineage>
        <taxon>Eukaryota</taxon>
        <taxon>Viridiplantae</taxon>
        <taxon>Streptophyta</taxon>
        <taxon>Embryophyta</taxon>
        <taxon>Tracheophyta</taxon>
        <taxon>Spermatophyta</taxon>
        <taxon>Magnoliopsida</taxon>
        <taxon>eudicotyledons</taxon>
        <taxon>Gunneridae</taxon>
        <taxon>Pentapetalae</taxon>
        <taxon>asterids</taxon>
        <taxon>lamiids</taxon>
        <taxon>Gentianales</taxon>
        <taxon>Apocynaceae</taxon>
        <taxon>Rauvolfioideae</taxon>
        <taxon>Vinceae</taxon>
        <taxon>Catharanthinae</taxon>
        <taxon>Catharanthus</taxon>
    </lineage>
</organism>
<evidence type="ECO:0000313" key="1">
    <source>
        <dbReference type="EMBL" id="KAI5676205.1"/>
    </source>
</evidence>
<evidence type="ECO:0000313" key="2">
    <source>
        <dbReference type="Proteomes" id="UP001060085"/>
    </source>
</evidence>
<accession>A0ACC0BU48</accession>
<sequence length="109" mass="11784">MAKGKEETNLLDRFSAACYLLLRPVSACAASDSALRRPKPPSISAVVRLHLTAMQLLRFLYCWLLQISAACWSFCCCWRITTACFGFCSESAASSASAAVVCSVVQLAP</sequence>
<dbReference type="Proteomes" id="UP001060085">
    <property type="component" value="Linkage Group LG02"/>
</dbReference>
<name>A0ACC0BU48_CATRO</name>
<dbReference type="EMBL" id="CM044702">
    <property type="protein sequence ID" value="KAI5676205.1"/>
    <property type="molecule type" value="Genomic_DNA"/>
</dbReference>
<proteinExistence type="predicted"/>
<gene>
    <name evidence="1" type="ORF">M9H77_07155</name>
</gene>
<keyword evidence="2" id="KW-1185">Reference proteome</keyword>
<comment type="caution">
    <text evidence="1">The sequence shown here is derived from an EMBL/GenBank/DDBJ whole genome shotgun (WGS) entry which is preliminary data.</text>
</comment>
<protein>
    <submittedName>
        <fullName evidence="1">Uncharacterized protein</fullName>
    </submittedName>
</protein>
<reference evidence="2" key="1">
    <citation type="journal article" date="2023" name="Nat. Plants">
        <title>Single-cell RNA sequencing provides a high-resolution roadmap for understanding the multicellular compartmentation of specialized metabolism.</title>
        <authorList>
            <person name="Sun S."/>
            <person name="Shen X."/>
            <person name="Li Y."/>
            <person name="Li Y."/>
            <person name="Wang S."/>
            <person name="Li R."/>
            <person name="Zhang H."/>
            <person name="Shen G."/>
            <person name="Guo B."/>
            <person name="Wei J."/>
            <person name="Xu J."/>
            <person name="St-Pierre B."/>
            <person name="Chen S."/>
            <person name="Sun C."/>
        </authorList>
    </citation>
    <scope>NUCLEOTIDE SEQUENCE [LARGE SCALE GENOMIC DNA]</scope>
</reference>